<name>A0A2T5VFS4_9HYPH</name>
<keyword evidence="5" id="KW-0547">Nucleotide-binding</keyword>
<comment type="similarity">
    <text evidence="2">Belongs to the ABC transporter superfamily.</text>
</comment>
<keyword evidence="8" id="KW-0472">Membrane</keyword>
<dbReference type="PANTHER" id="PTHR43166:SF9">
    <property type="entry name" value="GLUTAMATE_ASPARTATE IMPORT ATP-BINDING PROTEIN GLTL"/>
    <property type="match status" value="1"/>
</dbReference>
<keyword evidence="7" id="KW-0029">Amino-acid transport</keyword>
<evidence type="ECO:0000256" key="7">
    <source>
        <dbReference type="ARBA" id="ARBA00022970"/>
    </source>
</evidence>
<dbReference type="InterPro" id="IPR030679">
    <property type="entry name" value="ABC_ATPase_HisP-typ"/>
</dbReference>
<evidence type="ECO:0000256" key="1">
    <source>
        <dbReference type="ARBA" id="ARBA00004202"/>
    </source>
</evidence>
<dbReference type="PIRSF" id="PIRSF039085">
    <property type="entry name" value="ABC_ATPase_HisP"/>
    <property type="match status" value="1"/>
</dbReference>
<dbReference type="InterPro" id="IPR050086">
    <property type="entry name" value="MetN_ABC_transporter-like"/>
</dbReference>
<sequence>MSFLDIHDLGARYGSLRVLDGIDLSVEQGEVVSLIGPSGSGKSTLLKVITGLMKPDRGRVTLAGAAVDYSNRKSLKAARDRLAIVFQQYNLFGNMTVLRNVTVAPTTIKKRNRRQVEEKARELLDRVGLGDKLHVYPDQLSGGQQQRVAIARALCLEPEILLLDEVTSALDPERVSEVLDTIRLLAKDNIAMLIVSHEMSFVRDVSHRIAFMADGRVQEIGSPEQIFDNPQTDRTRDFVGRISRVGH</sequence>
<keyword evidence="3" id="KW-0813">Transport</keyword>
<evidence type="ECO:0000256" key="6">
    <source>
        <dbReference type="ARBA" id="ARBA00022840"/>
    </source>
</evidence>
<evidence type="ECO:0000256" key="2">
    <source>
        <dbReference type="ARBA" id="ARBA00005417"/>
    </source>
</evidence>
<dbReference type="EMBL" id="QAYG01000001">
    <property type="protein sequence ID" value="PTW62576.1"/>
    <property type="molecule type" value="Genomic_DNA"/>
</dbReference>
<evidence type="ECO:0000313" key="11">
    <source>
        <dbReference type="Proteomes" id="UP000244081"/>
    </source>
</evidence>
<evidence type="ECO:0000256" key="3">
    <source>
        <dbReference type="ARBA" id="ARBA00022448"/>
    </source>
</evidence>
<dbReference type="SUPFAM" id="SSF52540">
    <property type="entry name" value="P-loop containing nucleoside triphosphate hydrolases"/>
    <property type="match status" value="1"/>
</dbReference>
<keyword evidence="6 10" id="KW-0067">ATP-binding</keyword>
<dbReference type="GO" id="GO:0005524">
    <property type="term" value="F:ATP binding"/>
    <property type="evidence" value="ECO:0007669"/>
    <property type="project" value="UniProtKB-KW"/>
</dbReference>
<dbReference type="Proteomes" id="UP000244081">
    <property type="component" value="Unassembled WGS sequence"/>
</dbReference>
<dbReference type="InterPro" id="IPR003439">
    <property type="entry name" value="ABC_transporter-like_ATP-bd"/>
</dbReference>
<organism evidence="10 11">
    <name type="scientific">Breoghania corrubedonensis</name>
    <dbReference type="NCBI Taxonomy" id="665038"/>
    <lineage>
        <taxon>Bacteria</taxon>
        <taxon>Pseudomonadati</taxon>
        <taxon>Pseudomonadota</taxon>
        <taxon>Alphaproteobacteria</taxon>
        <taxon>Hyphomicrobiales</taxon>
        <taxon>Stappiaceae</taxon>
        <taxon>Breoghania</taxon>
    </lineage>
</organism>
<evidence type="ECO:0000259" key="9">
    <source>
        <dbReference type="PROSITE" id="PS50893"/>
    </source>
</evidence>
<dbReference type="OrthoDB" id="9802264at2"/>
<evidence type="ECO:0000256" key="5">
    <source>
        <dbReference type="ARBA" id="ARBA00022741"/>
    </source>
</evidence>
<dbReference type="RefSeq" id="WP_107988126.1">
    <property type="nucleotide sequence ID" value="NZ_QAYG01000001.1"/>
</dbReference>
<comment type="subcellular location">
    <subcellularLocation>
        <location evidence="1">Cell membrane</location>
        <topology evidence="1">Peripheral membrane protein</topology>
    </subcellularLocation>
</comment>
<dbReference type="Pfam" id="PF00005">
    <property type="entry name" value="ABC_tran"/>
    <property type="match status" value="1"/>
</dbReference>
<keyword evidence="4" id="KW-1003">Cell membrane</keyword>
<dbReference type="PANTHER" id="PTHR43166">
    <property type="entry name" value="AMINO ACID IMPORT ATP-BINDING PROTEIN"/>
    <property type="match status" value="1"/>
</dbReference>
<evidence type="ECO:0000256" key="8">
    <source>
        <dbReference type="ARBA" id="ARBA00023136"/>
    </source>
</evidence>
<dbReference type="GO" id="GO:0016887">
    <property type="term" value="F:ATP hydrolysis activity"/>
    <property type="evidence" value="ECO:0007669"/>
    <property type="project" value="InterPro"/>
</dbReference>
<dbReference type="Gene3D" id="3.40.50.300">
    <property type="entry name" value="P-loop containing nucleotide triphosphate hydrolases"/>
    <property type="match status" value="1"/>
</dbReference>
<gene>
    <name evidence="10" type="ORF">C8N35_101622</name>
</gene>
<evidence type="ECO:0000256" key="4">
    <source>
        <dbReference type="ARBA" id="ARBA00022475"/>
    </source>
</evidence>
<reference evidence="10 11" key="1">
    <citation type="submission" date="2018-04" db="EMBL/GenBank/DDBJ databases">
        <title>Genomic Encyclopedia of Archaeal and Bacterial Type Strains, Phase II (KMG-II): from individual species to whole genera.</title>
        <authorList>
            <person name="Goeker M."/>
        </authorList>
    </citation>
    <scope>NUCLEOTIDE SEQUENCE [LARGE SCALE GENOMIC DNA]</scope>
    <source>
        <strain evidence="10 11">DSM 23382</strain>
    </source>
</reference>
<comment type="caution">
    <text evidence="10">The sequence shown here is derived from an EMBL/GenBank/DDBJ whole genome shotgun (WGS) entry which is preliminary data.</text>
</comment>
<dbReference type="SMART" id="SM00382">
    <property type="entry name" value="AAA"/>
    <property type="match status" value="1"/>
</dbReference>
<dbReference type="InterPro" id="IPR017871">
    <property type="entry name" value="ABC_transporter-like_CS"/>
</dbReference>
<evidence type="ECO:0000313" key="10">
    <source>
        <dbReference type="EMBL" id="PTW62576.1"/>
    </source>
</evidence>
<dbReference type="PROSITE" id="PS50893">
    <property type="entry name" value="ABC_TRANSPORTER_2"/>
    <property type="match status" value="1"/>
</dbReference>
<dbReference type="InterPro" id="IPR027417">
    <property type="entry name" value="P-loop_NTPase"/>
</dbReference>
<accession>A0A2T5VFS4</accession>
<dbReference type="GO" id="GO:0015424">
    <property type="term" value="F:ABC-type amino acid transporter activity"/>
    <property type="evidence" value="ECO:0007669"/>
    <property type="project" value="InterPro"/>
</dbReference>
<dbReference type="GO" id="GO:0005886">
    <property type="term" value="C:plasma membrane"/>
    <property type="evidence" value="ECO:0007669"/>
    <property type="project" value="UniProtKB-SubCell"/>
</dbReference>
<dbReference type="InterPro" id="IPR003593">
    <property type="entry name" value="AAA+_ATPase"/>
</dbReference>
<proteinExistence type="inferred from homology"/>
<dbReference type="PROSITE" id="PS00211">
    <property type="entry name" value="ABC_TRANSPORTER_1"/>
    <property type="match status" value="1"/>
</dbReference>
<dbReference type="AlphaFoldDB" id="A0A2T5VFS4"/>
<protein>
    <submittedName>
        <fullName evidence="10">Amino acid ABC transporter ATP-binding protein (PAAT family)</fullName>
    </submittedName>
</protein>
<keyword evidence="11" id="KW-1185">Reference proteome</keyword>
<feature type="domain" description="ABC transporter" evidence="9">
    <location>
        <begin position="4"/>
        <end position="239"/>
    </location>
</feature>